<feature type="domain" description="Ig-like" evidence="7">
    <location>
        <begin position="570"/>
        <end position="659"/>
    </location>
</feature>
<dbReference type="PROSITE" id="PS50227">
    <property type="entry name" value="G_PROTEIN_RECEP_F2_3"/>
    <property type="match status" value="1"/>
</dbReference>
<keyword evidence="9" id="KW-1185">Reference proteome</keyword>
<dbReference type="PANTHER" id="PTHR45813:SF8">
    <property type="entry name" value="IG-LIKE DOMAIN-CONTAINING PROTEIN"/>
    <property type="match status" value="1"/>
</dbReference>
<evidence type="ECO:0000259" key="7">
    <source>
        <dbReference type="PROSITE" id="PS50835"/>
    </source>
</evidence>
<dbReference type="SMART" id="SM00181">
    <property type="entry name" value="EGF"/>
    <property type="match status" value="2"/>
</dbReference>
<gene>
    <name evidence="8" type="ORF">V1477_015647</name>
</gene>
<dbReference type="Gene3D" id="2.10.25.10">
    <property type="entry name" value="Laminin"/>
    <property type="match status" value="1"/>
</dbReference>
<reference evidence="8 9" key="1">
    <citation type="journal article" date="2024" name="Ann. Entomol. Soc. Am.">
        <title>Genomic analyses of the southern and eastern yellowjacket wasps (Hymenoptera: Vespidae) reveal evolutionary signatures of social life.</title>
        <authorList>
            <person name="Catto M.A."/>
            <person name="Caine P.B."/>
            <person name="Orr S.E."/>
            <person name="Hunt B.G."/>
            <person name="Goodisman M.A.D."/>
        </authorList>
    </citation>
    <scope>NUCLEOTIDE SEQUENCE [LARGE SCALE GENOMIC DNA]</scope>
    <source>
        <strain evidence="8">232</strain>
        <tissue evidence="8">Head and thorax</tissue>
    </source>
</reference>
<dbReference type="PROSITE" id="PS00290">
    <property type="entry name" value="IG_MHC"/>
    <property type="match status" value="1"/>
</dbReference>
<dbReference type="InterPro" id="IPR029064">
    <property type="entry name" value="Ribosomal_eL30-like_sf"/>
</dbReference>
<keyword evidence="4" id="KW-1133">Transmembrane helix</keyword>
<evidence type="ECO:0000313" key="9">
    <source>
        <dbReference type="Proteomes" id="UP001607303"/>
    </source>
</evidence>
<dbReference type="InterPro" id="IPR003599">
    <property type="entry name" value="Ig_sub"/>
</dbReference>
<dbReference type="InterPro" id="IPR046338">
    <property type="entry name" value="GAIN_dom_sf"/>
</dbReference>
<dbReference type="Gene3D" id="4.10.1240.10">
    <property type="entry name" value="GPCR, family 2, extracellular hormone receptor domain"/>
    <property type="match status" value="1"/>
</dbReference>
<dbReference type="PANTHER" id="PTHR45813">
    <property type="entry name" value="IG-LIKE DOMAIN-CONTAINING PROTEIN"/>
    <property type="match status" value="1"/>
</dbReference>
<dbReference type="InterPro" id="IPR036179">
    <property type="entry name" value="Ig-like_dom_sf"/>
</dbReference>
<evidence type="ECO:0000259" key="5">
    <source>
        <dbReference type="PROSITE" id="PS50026"/>
    </source>
</evidence>
<comment type="caution">
    <text evidence="3">Lacks conserved residue(s) required for the propagation of feature annotation.</text>
</comment>
<dbReference type="InterPro" id="IPR051587">
    <property type="entry name" value="Adhesion_GPCR"/>
</dbReference>
<dbReference type="Proteomes" id="UP001607303">
    <property type="component" value="Unassembled WGS sequence"/>
</dbReference>
<evidence type="ECO:0000256" key="4">
    <source>
        <dbReference type="SAM" id="Phobius"/>
    </source>
</evidence>
<feature type="transmembrane region" description="Helical" evidence="4">
    <location>
        <begin position="1351"/>
        <end position="1373"/>
    </location>
</feature>
<name>A0ABD2BAR5_VESMC</name>
<dbReference type="InterPro" id="IPR003006">
    <property type="entry name" value="Ig/MHC_CS"/>
</dbReference>
<dbReference type="PROSITE" id="PS01186">
    <property type="entry name" value="EGF_2"/>
    <property type="match status" value="2"/>
</dbReference>
<comment type="similarity">
    <text evidence="1">Belongs to the G-protein coupled receptor 2 family. Adhesion G-protein coupled receptor (ADGR) subfamily.</text>
</comment>
<feature type="transmembrane region" description="Helical" evidence="4">
    <location>
        <begin position="1168"/>
        <end position="1189"/>
    </location>
</feature>
<evidence type="ECO:0000256" key="3">
    <source>
        <dbReference type="PROSITE-ProRule" id="PRU00076"/>
    </source>
</evidence>
<feature type="domain" description="EGF-like" evidence="5">
    <location>
        <begin position="284"/>
        <end position="325"/>
    </location>
</feature>
<dbReference type="SUPFAM" id="SSF48726">
    <property type="entry name" value="Immunoglobulin"/>
    <property type="match status" value="2"/>
</dbReference>
<evidence type="ECO:0000313" key="8">
    <source>
        <dbReference type="EMBL" id="KAL2729836.1"/>
    </source>
</evidence>
<dbReference type="CDD" id="cd00054">
    <property type="entry name" value="EGF_CA"/>
    <property type="match status" value="1"/>
</dbReference>
<dbReference type="EMBL" id="JAYRBN010000091">
    <property type="protein sequence ID" value="KAL2729836.1"/>
    <property type="molecule type" value="Genomic_DNA"/>
</dbReference>
<dbReference type="Pfam" id="PF13927">
    <property type="entry name" value="Ig_3"/>
    <property type="match status" value="1"/>
</dbReference>
<dbReference type="InterPro" id="IPR036445">
    <property type="entry name" value="GPCR_2_extracell_dom_sf"/>
</dbReference>
<feature type="disulfide bond" evidence="3">
    <location>
        <begin position="254"/>
        <end position="271"/>
    </location>
</feature>
<dbReference type="Gene3D" id="1.20.1070.10">
    <property type="entry name" value="Rhodopsin 7-helix transmembrane proteins"/>
    <property type="match status" value="1"/>
</dbReference>
<keyword evidence="4" id="KW-0812">Transmembrane</keyword>
<dbReference type="Gene3D" id="2.60.40.10">
    <property type="entry name" value="Immunoglobulins"/>
    <property type="match status" value="2"/>
</dbReference>
<keyword evidence="3" id="KW-1015">Disulfide bond</keyword>
<dbReference type="SUPFAM" id="SSF57184">
    <property type="entry name" value="Growth factor receptor domain"/>
    <property type="match status" value="1"/>
</dbReference>
<feature type="domain" description="EGF-like" evidence="5">
    <location>
        <begin position="245"/>
        <end position="283"/>
    </location>
</feature>
<dbReference type="Gene3D" id="2.60.220.50">
    <property type="match status" value="1"/>
</dbReference>
<feature type="transmembrane region" description="Helical" evidence="4">
    <location>
        <begin position="1323"/>
        <end position="1345"/>
    </location>
</feature>
<dbReference type="Gene3D" id="3.30.1330.30">
    <property type="match status" value="1"/>
</dbReference>
<feature type="disulfide bond" evidence="3">
    <location>
        <begin position="315"/>
        <end position="324"/>
    </location>
</feature>
<comment type="caution">
    <text evidence="8">The sequence shown here is derived from an EMBL/GenBank/DDBJ whole genome shotgun (WGS) entry which is preliminary data.</text>
</comment>
<dbReference type="PROSITE" id="PS50835">
    <property type="entry name" value="IG_LIKE"/>
    <property type="match status" value="2"/>
</dbReference>
<dbReference type="InterPro" id="IPR013783">
    <property type="entry name" value="Ig-like_fold"/>
</dbReference>
<evidence type="ECO:0000256" key="2">
    <source>
        <dbReference type="ARBA" id="ARBA00023180"/>
    </source>
</evidence>
<feature type="transmembrane region" description="Helical" evidence="4">
    <location>
        <begin position="1136"/>
        <end position="1161"/>
    </location>
</feature>
<dbReference type="PROSITE" id="PS00022">
    <property type="entry name" value="EGF_1"/>
    <property type="match status" value="2"/>
</dbReference>
<keyword evidence="3" id="KW-0245">EGF-like domain</keyword>
<keyword evidence="4" id="KW-0472">Membrane</keyword>
<evidence type="ECO:0000256" key="1">
    <source>
        <dbReference type="ARBA" id="ARBA00007343"/>
    </source>
</evidence>
<dbReference type="InterPro" id="IPR009030">
    <property type="entry name" value="Growth_fac_rcpt_cys_sf"/>
</dbReference>
<feature type="transmembrane region" description="Helical" evidence="4">
    <location>
        <begin position="1201"/>
        <end position="1224"/>
    </location>
</feature>
<keyword evidence="2" id="KW-0325">Glycoprotein</keyword>
<accession>A0ABD2BAR5</accession>
<dbReference type="PROSITE" id="PS50026">
    <property type="entry name" value="EGF_3"/>
    <property type="match status" value="2"/>
</dbReference>
<feature type="transmembrane region" description="Helical" evidence="4">
    <location>
        <begin position="1277"/>
        <end position="1299"/>
    </location>
</feature>
<dbReference type="InterPro" id="IPR007110">
    <property type="entry name" value="Ig-like_dom"/>
</dbReference>
<feature type="transmembrane region" description="Helical" evidence="4">
    <location>
        <begin position="1236"/>
        <end position="1257"/>
    </location>
</feature>
<dbReference type="InterPro" id="IPR000742">
    <property type="entry name" value="EGF"/>
</dbReference>
<protein>
    <submittedName>
        <fullName evidence="8">Uncharacterized protein</fullName>
    </submittedName>
</protein>
<feature type="domain" description="Ig-like" evidence="7">
    <location>
        <begin position="678"/>
        <end position="766"/>
    </location>
</feature>
<dbReference type="SMART" id="SM00409">
    <property type="entry name" value="IG"/>
    <property type="match status" value="2"/>
</dbReference>
<organism evidence="8 9">
    <name type="scientific">Vespula maculifrons</name>
    <name type="common">Eastern yellow jacket</name>
    <name type="synonym">Wasp</name>
    <dbReference type="NCBI Taxonomy" id="7453"/>
    <lineage>
        <taxon>Eukaryota</taxon>
        <taxon>Metazoa</taxon>
        <taxon>Ecdysozoa</taxon>
        <taxon>Arthropoda</taxon>
        <taxon>Hexapoda</taxon>
        <taxon>Insecta</taxon>
        <taxon>Pterygota</taxon>
        <taxon>Neoptera</taxon>
        <taxon>Endopterygota</taxon>
        <taxon>Hymenoptera</taxon>
        <taxon>Apocrita</taxon>
        <taxon>Aculeata</taxon>
        <taxon>Vespoidea</taxon>
        <taxon>Vespidae</taxon>
        <taxon>Vespinae</taxon>
        <taxon>Vespula</taxon>
    </lineage>
</organism>
<evidence type="ECO:0000259" key="6">
    <source>
        <dbReference type="PROSITE" id="PS50227"/>
    </source>
</evidence>
<feature type="domain" description="G-protein coupled receptors family 2 profile 1" evidence="6">
    <location>
        <begin position="774"/>
        <end position="832"/>
    </location>
</feature>
<sequence>MGSNWNARVSAKFATQLGRDIYSGGKRDAWSGVEEELAHGKLRDTEGTNAQLPCKLWLLVRGSYQMHLRPLNSFSPWSLSLKAHCFLQRRNPLLFDICHCKRGKENLTKKHTEIDQEDEIIPQTPNFPKAFPVPITCRWVIDVSDITSTNSSIVVYMTQLYVYKGLKLTEYAYYESETTNYGASLVQEITEGNVFVHPWFRTFRPFLVLEFELDRLEGNHVRVLDDLLDVYGFNVTYQMTEEEPNPNACSVSECSFTGNCLLSADYTTFTCECFSGFNGEKCDEGPLCFDEQQNSICQNGGNCKHLGAKAVRCDCLSGYVGRNCEIQLLETMNTECGGEHCILQCPYHEEEQRPCACKNGTKIYNNRSRYECRIKLSNITSLRTGSIAQHGSLESFLAKQPMWNTKSRNYKCSRGSNITCGMLPTLRALASRECNDQGSICMVPLDVEMDAASHLQMILLEAYCREIGIRVSRVPLRTLQNLLGPGHSDLSCVLIDEPYFLTKYLKNSNISSMEDLKILSVTPTSEITFQFFGNSDDGDKIRESLNRLVQRRRLSEIALESTHFTFQQKPALRLQILRLDRSNEHEVHLGDEISLHCVAQGSYGIRFIWYKDNMLVNVSKANRGIRYEDLPNDGLDMHASILKIDKATILDAGQYTCQAIDRGVQQCKSLYVQVKNEPDVKITPMSTTVEKGSNIQLTCTTPNMHSTGIGFGWTKNRALLKLEPGSEIWEDLYPDGSILKITNVQKSAIYTCNVAHRSMSVRVELTNRTLVPTCSKEKSWALQWPDTAPGSEALLECPRRFVGPKVSRLCSMKDATTPEWLMPDFSNCLYEPLLRPYDRFRSLTLGYQNTTGSETILAFWNVLRSRELSLYPNEADRILSILVEIERYQRTIDPSDLHRSAEALTRIVNRILNEKNSILSPQRLWILLQIAEKNLMHWSKKLNQGCVHLSLSSMVVDIQPLQSQNSDSIMHSLQIPTNDYIYPDWYNDNIGIRLWKKRFRDGKSNSTYKGIVIVYKNVSSFLPNVYVKELDDGTDLEYWINSHAITVTVPSFKSDKHNKILVDLQMKQLRNHSGSWNVSCGLMDYSGSWNLNGCTANTFPGDGMTYCSCPNTGTVALFLTARAVRVVLAKKEQTTFIVTLGCGSCLVQCSLSLLILGVYWWKNRSWLNFLKVQCCGALIGAMALFIYAIRGNLSDRNYSLVAIGLEAFLLVGMSTPISEALIIYSQLVHIRSNQHFQPTVIAVITGVPILAVMATELTHKSTGWRHESWWLIYGSGVYNIFVTCATVMFFVFMILYMGVLHKAHALIEENVMKKETIESRTRLLHRAAVIICGIIATEASSIFYINSTSIIYHYVFASLSSVLGFIIIIAYVVSNEINLLRPVLRKLKWRLETSNERISEPIKVCSKIEAEMQNDAIPPPPSSILAEPYIETRGIAAGSIDMREFTTETSSYSKSSTSVAGRYLPEIRIDRPDDINLENYNTSPRKYQEAFDTAFAKRTSQCLAESYGVTDRNAFRDFAIHQNVPSECSGKLLCSADIESRLSAMPDVTLAVKTDVEHMTGVELKAREHVNVIPDIANTTERKQPDGEEKMPEIRITSCETTTSGMLDRISHDLDYLLNRTHTKEEV</sequence>
<feature type="disulfide bond" evidence="3">
    <location>
        <begin position="273"/>
        <end position="282"/>
    </location>
</feature>
<dbReference type="InterPro" id="IPR001879">
    <property type="entry name" value="GPCR_2_extracellular_dom"/>
</dbReference>
<proteinExistence type="inferred from homology"/>